<accession>A0A0D8XCT0</accession>
<gene>
    <name evidence="1" type="ORF">DICVIV_11582</name>
</gene>
<dbReference type="Proteomes" id="UP000053766">
    <property type="component" value="Unassembled WGS sequence"/>
</dbReference>
<proteinExistence type="predicted"/>
<reference evidence="1 2" key="1">
    <citation type="submission" date="2013-11" db="EMBL/GenBank/DDBJ databases">
        <title>Draft genome of the bovine lungworm Dictyocaulus viviparus.</title>
        <authorList>
            <person name="Mitreva M."/>
        </authorList>
    </citation>
    <scope>NUCLEOTIDE SEQUENCE [LARGE SCALE GENOMIC DNA]</scope>
    <source>
        <strain evidence="1 2">HannoverDv2000</strain>
    </source>
</reference>
<evidence type="ECO:0000313" key="1">
    <source>
        <dbReference type="EMBL" id="KJH42430.1"/>
    </source>
</evidence>
<evidence type="ECO:0000313" key="2">
    <source>
        <dbReference type="Proteomes" id="UP000053766"/>
    </source>
</evidence>
<reference evidence="2" key="2">
    <citation type="journal article" date="2016" name="Sci. Rep.">
        <title>Dictyocaulus viviparus genome, variome and transcriptome elucidate lungworm biology and support future intervention.</title>
        <authorList>
            <person name="McNulty S.N."/>
            <person name="Strube C."/>
            <person name="Rosa B.A."/>
            <person name="Martin J.C."/>
            <person name="Tyagi R."/>
            <person name="Choi Y.J."/>
            <person name="Wang Q."/>
            <person name="Hallsworth Pepin K."/>
            <person name="Zhang X."/>
            <person name="Ozersky P."/>
            <person name="Wilson R.K."/>
            <person name="Sternberg P.W."/>
            <person name="Gasser R.B."/>
            <person name="Mitreva M."/>
        </authorList>
    </citation>
    <scope>NUCLEOTIDE SEQUENCE [LARGE SCALE GENOMIC DNA]</scope>
    <source>
        <strain evidence="2">HannoverDv2000</strain>
    </source>
</reference>
<dbReference type="AlphaFoldDB" id="A0A0D8XCT0"/>
<organism evidence="1 2">
    <name type="scientific">Dictyocaulus viviparus</name>
    <name type="common">Bovine lungworm</name>
    <dbReference type="NCBI Taxonomy" id="29172"/>
    <lineage>
        <taxon>Eukaryota</taxon>
        <taxon>Metazoa</taxon>
        <taxon>Ecdysozoa</taxon>
        <taxon>Nematoda</taxon>
        <taxon>Chromadorea</taxon>
        <taxon>Rhabditida</taxon>
        <taxon>Rhabditina</taxon>
        <taxon>Rhabditomorpha</taxon>
        <taxon>Strongyloidea</taxon>
        <taxon>Metastrongylidae</taxon>
        <taxon>Dictyocaulus</taxon>
    </lineage>
</organism>
<dbReference type="EMBL" id="KN716665">
    <property type="protein sequence ID" value="KJH42430.1"/>
    <property type="molecule type" value="Genomic_DNA"/>
</dbReference>
<protein>
    <submittedName>
        <fullName evidence="1">Uncharacterized protein</fullName>
    </submittedName>
</protein>
<keyword evidence="2" id="KW-1185">Reference proteome</keyword>
<sequence>MAKLSERYRSDPGIPYTRNFLGILESSMSPLFCTVSKFYSIKMRWLHMNEKIATLAQYSYKKPMAFSKYFVIYNTNRQNKDEVVSVLTSSIHRPSRLTRAQSHGMDAAVRHSYGYKRREILAKTTSKDNSAIKGTLNELFMYDWNRMDINVTGVHEQK</sequence>
<name>A0A0D8XCT0_DICVI</name>